<comment type="similarity">
    <text evidence="16">Belongs to the MurB family.</text>
</comment>
<keyword evidence="12 16" id="KW-0560">Oxidoreductase</keyword>
<dbReference type="SUPFAM" id="SSF56194">
    <property type="entry name" value="Uridine diphospho-N-Acetylenolpyruvylglucosamine reductase, MurB, C-terminal domain"/>
    <property type="match status" value="1"/>
</dbReference>
<dbReference type="PANTHER" id="PTHR21071:SF4">
    <property type="entry name" value="UDP-N-ACETYLENOLPYRUVOYLGLUCOSAMINE REDUCTASE"/>
    <property type="match status" value="1"/>
</dbReference>
<evidence type="ECO:0000256" key="9">
    <source>
        <dbReference type="ARBA" id="ARBA00022857"/>
    </source>
</evidence>
<name>A0A3N0I332_9FIRM</name>
<organism evidence="18 19">
    <name type="scientific">Absicoccus porci</name>
    <dbReference type="NCBI Taxonomy" id="2486576"/>
    <lineage>
        <taxon>Bacteria</taxon>
        <taxon>Bacillati</taxon>
        <taxon>Bacillota</taxon>
        <taxon>Erysipelotrichia</taxon>
        <taxon>Erysipelotrichales</taxon>
        <taxon>Erysipelotrichaceae</taxon>
        <taxon>Absicoccus</taxon>
    </lineage>
</organism>
<dbReference type="HAMAP" id="MF_00037">
    <property type="entry name" value="MurB"/>
    <property type="match status" value="1"/>
</dbReference>
<keyword evidence="13 16" id="KW-0131">Cell cycle</keyword>
<evidence type="ECO:0000256" key="7">
    <source>
        <dbReference type="ARBA" id="ARBA00022630"/>
    </source>
</evidence>
<evidence type="ECO:0000256" key="4">
    <source>
        <dbReference type="ARBA" id="ARBA00004752"/>
    </source>
</evidence>
<dbReference type="InterPro" id="IPR016167">
    <property type="entry name" value="FAD-bd_PCMH_sub1"/>
</dbReference>
<dbReference type="PROSITE" id="PS51387">
    <property type="entry name" value="FAD_PCMH"/>
    <property type="match status" value="1"/>
</dbReference>
<feature type="active site" evidence="16">
    <location>
        <position position="171"/>
    </location>
</feature>
<feature type="domain" description="FAD-binding PCMH-type" evidence="17">
    <location>
        <begin position="27"/>
        <end position="193"/>
    </location>
</feature>
<dbReference type="GO" id="GO:0005829">
    <property type="term" value="C:cytosol"/>
    <property type="evidence" value="ECO:0007669"/>
    <property type="project" value="TreeGrafter"/>
</dbReference>
<keyword evidence="9 16" id="KW-0521">NADP</keyword>
<proteinExistence type="inferred from homology"/>
<keyword evidence="7 16" id="KW-0285">Flavoprotein</keyword>
<dbReference type="Gene3D" id="3.30.465.10">
    <property type="match status" value="1"/>
</dbReference>
<dbReference type="PANTHER" id="PTHR21071">
    <property type="entry name" value="UDP-N-ACETYLENOLPYRUVOYLGLUCOSAMINE REDUCTASE"/>
    <property type="match status" value="1"/>
</dbReference>
<evidence type="ECO:0000256" key="15">
    <source>
        <dbReference type="ARBA" id="ARBA00048914"/>
    </source>
</evidence>
<dbReference type="RefSeq" id="WP_128519487.1">
    <property type="nucleotide sequence ID" value="NZ_RJQC01000001.1"/>
</dbReference>
<comment type="pathway">
    <text evidence="4 16">Cell wall biogenesis; peptidoglycan biosynthesis.</text>
</comment>
<dbReference type="GO" id="GO:0008762">
    <property type="term" value="F:UDP-N-acetylmuramate dehydrogenase activity"/>
    <property type="evidence" value="ECO:0007669"/>
    <property type="project" value="UniProtKB-UniRule"/>
</dbReference>
<keyword evidence="5 16" id="KW-0963">Cytoplasm</keyword>
<evidence type="ECO:0000259" key="17">
    <source>
        <dbReference type="PROSITE" id="PS51387"/>
    </source>
</evidence>
<sequence length="299" mass="34136">MSMIERLETYANIKTNEPMSKHTTYHVGGNVDYYIYPDNFLSLMRVINILEEANIPFYTIGRGSNILFSDKPFHGAIINLDRSLNDFYFEPDGTLVCQAGCSIINISVEAMKKKLTGLEWSSGIPGSVGGALYMNAGAYRSDMSHVVQDVLTLRDGRIEWIDQDELDFGYRHSVFQKHKDWVILGARLQLHPGDSEEIRDLMNSRRQRRMNTQPLDKPCAGSVFRNPESIPAWKLIDQMGYRGYQIGGARVSDKHSNFIVNENNTATASDIRDLIQMIRQEAKEKYDISLITEVEQLNW</sequence>
<accession>A0A3N0I332</accession>
<evidence type="ECO:0000256" key="2">
    <source>
        <dbReference type="ARBA" id="ARBA00003921"/>
    </source>
</evidence>
<dbReference type="OrthoDB" id="9804753at2"/>
<dbReference type="Gene3D" id="3.90.78.10">
    <property type="entry name" value="UDP-N-acetylenolpyruvoylglucosamine reductase, C-terminal domain"/>
    <property type="match status" value="1"/>
</dbReference>
<evidence type="ECO:0000256" key="1">
    <source>
        <dbReference type="ARBA" id="ARBA00001974"/>
    </source>
</evidence>
<dbReference type="AlphaFoldDB" id="A0A3N0I332"/>
<evidence type="ECO:0000256" key="10">
    <source>
        <dbReference type="ARBA" id="ARBA00022960"/>
    </source>
</evidence>
<evidence type="ECO:0000256" key="6">
    <source>
        <dbReference type="ARBA" id="ARBA00022618"/>
    </source>
</evidence>
<evidence type="ECO:0000256" key="8">
    <source>
        <dbReference type="ARBA" id="ARBA00022827"/>
    </source>
</evidence>
<dbReference type="Pfam" id="PF01565">
    <property type="entry name" value="FAD_binding_4"/>
    <property type="match status" value="1"/>
</dbReference>
<dbReference type="SUPFAM" id="SSF56176">
    <property type="entry name" value="FAD-binding/transporter-associated domain-like"/>
    <property type="match status" value="1"/>
</dbReference>
<protein>
    <recommendedName>
        <fullName evidence="16">UDP-N-acetylenolpyruvoylglucosamine reductase</fullName>
        <ecNumber evidence="16">1.3.1.98</ecNumber>
    </recommendedName>
    <alternativeName>
        <fullName evidence="16">UDP-N-acetylmuramate dehydrogenase</fullName>
    </alternativeName>
</protein>
<keyword evidence="19" id="KW-1185">Reference proteome</keyword>
<dbReference type="GO" id="GO:0071949">
    <property type="term" value="F:FAD binding"/>
    <property type="evidence" value="ECO:0007669"/>
    <property type="project" value="InterPro"/>
</dbReference>
<evidence type="ECO:0000256" key="16">
    <source>
        <dbReference type="HAMAP-Rule" id="MF_00037"/>
    </source>
</evidence>
<evidence type="ECO:0000256" key="11">
    <source>
        <dbReference type="ARBA" id="ARBA00022984"/>
    </source>
</evidence>
<dbReference type="GO" id="GO:0009252">
    <property type="term" value="P:peptidoglycan biosynthetic process"/>
    <property type="evidence" value="ECO:0007669"/>
    <property type="project" value="UniProtKB-UniRule"/>
</dbReference>
<dbReference type="Gene3D" id="3.30.43.10">
    <property type="entry name" value="Uridine Diphospho-n-acetylenolpyruvylglucosamine Reductase, domain 2"/>
    <property type="match status" value="1"/>
</dbReference>
<keyword evidence="8 16" id="KW-0274">FAD</keyword>
<evidence type="ECO:0000256" key="13">
    <source>
        <dbReference type="ARBA" id="ARBA00023306"/>
    </source>
</evidence>
<dbReference type="InterPro" id="IPR036318">
    <property type="entry name" value="FAD-bd_PCMH-like_sf"/>
</dbReference>
<feature type="active site" description="Proton donor" evidence="16">
    <location>
        <position position="222"/>
    </location>
</feature>
<evidence type="ECO:0000256" key="5">
    <source>
        <dbReference type="ARBA" id="ARBA00022490"/>
    </source>
</evidence>
<dbReference type="NCBIfam" id="TIGR00179">
    <property type="entry name" value="murB"/>
    <property type="match status" value="1"/>
</dbReference>
<dbReference type="NCBIfam" id="NF010480">
    <property type="entry name" value="PRK13905.1"/>
    <property type="match status" value="1"/>
</dbReference>
<evidence type="ECO:0000313" key="18">
    <source>
        <dbReference type="EMBL" id="RNM31327.1"/>
    </source>
</evidence>
<dbReference type="Proteomes" id="UP000276568">
    <property type="component" value="Unassembled WGS sequence"/>
</dbReference>
<dbReference type="GO" id="GO:0051301">
    <property type="term" value="P:cell division"/>
    <property type="evidence" value="ECO:0007669"/>
    <property type="project" value="UniProtKB-KW"/>
</dbReference>
<reference evidence="18 19" key="1">
    <citation type="submission" date="2018-11" db="EMBL/GenBank/DDBJ databases">
        <title>Clostridium sp. nov., a member of the family Erysipelotrichaceae isolated from pig faeces.</title>
        <authorList>
            <person name="Chang Y.-H."/>
        </authorList>
    </citation>
    <scope>NUCLEOTIDE SEQUENCE [LARGE SCALE GENOMIC DNA]</scope>
    <source>
        <strain evidence="18 19">YH-panp20</strain>
    </source>
</reference>
<dbReference type="EMBL" id="RJQC01000001">
    <property type="protein sequence ID" value="RNM31327.1"/>
    <property type="molecule type" value="Genomic_DNA"/>
</dbReference>
<dbReference type="InterPro" id="IPR016166">
    <property type="entry name" value="FAD-bd_PCMH"/>
</dbReference>
<comment type="caution">
    <text evidence="18">The sequence shown here is derived from an EMBL/GenBank/DDBJ whole genome shotgun (WGS) entry which is preliminary data.</text>
</comment>
<dbReference type="UniPathway" id="UPA00219"/>
<dbReference type="GO" id="GO:0071555">
    <property type="term" value="P:cell wall organization"/>
    <property type="evidence" value="ECO:0007669"/>
    <property type="project" value="UniProtKB-KW"/>
</dbReference>
<comment type="subcellular location">
    <subcellularLocation>
        <location evidence="3 16">Cytoplasm</location>
    </subcellularLocation>
</comment>
<dbReference type="EC" id="1.3.1.98" evidence="16"/>
<comment type="function">
    <text evidence="2 16">Cell wall formation.</text>
</comment>
<dbReference type="InterPro" id="IPR011601">
    <property type="entry name" value="MurB_C"/>
</dbReference>
<evidence type="ECO:0000313" key="19">
    <source>
        <dbReference type="Proteomes" id="UP000276568"/>
    </source>
</evidence>
<dbReference type="InterPro" id="IPR016169">
    <property type="entry name" value="FAD-bd_PCMH_sub2"/>
</dbReference>
<keyword evidence="14 16" id="KW-0961">Cell wall biogenesis/degradation</keyword>
<dbReference type="GO" id="GO:0008360">
    <property type="term" value="P:regulation of cell shape"/>
    <property type="evidence" value="ECO:0007669"/>
    <property type="project" value="UniProtKB-KW"/>
</dbReference>
<keyword evidence="11 16" id="KW-0573">Peptidoglycan synthesis</keyword>
<gene>
    <name evidence="16 18" type="primary">murB</name>
    <name evidence="18" type="ORF">EDX97_01855</name>
</gene>
<evidence type="ECO:0000256" key="12">
    <source>
        <dbReference type="ARBA" id="ARBA00023002"/>
    </source>
</evidence>
<evidence type="ECO:0000256" key="3">
    <source>
        <dbReference type="ARBA" id="ARBA00004496"/>
    </source>
</evidence>
<dbReference type="InterPro" id="IPR003170">
    <property type="entry name" value="MurB"/>
</dbReference>
<keyword evidence="10 16" id="KW-0133">Cell shape</keyword>
<dbReference type="InterPro" id="IPR036635">
    <property type="entry name" value="MurB_C_sf"/>
</dbReference>
<comment type="cofactor">
    <cofactor evidence="1 16">
        <name>FAD</name>
        <dbReference type="ChEBI" id="CHEBI:57692"/>
    </cofactor>
</comment>
<comment type="catalytic activity">
    <reaction evidence="15 16">
        <text>UDP-N-acetyl-alpha-D-muramate + NADP(+) = UDP-N-acetyl-3-O-(1-carboxyvinyl)-alpha-D-glucosamine + NADPH + H(+)</text>
        <dbReference type="Rhea" id="RHEA:12248"/>
        <dbReference type="ChEBI" id="CHEBI:15378"/>
        <dbReference type="ChEBI" id="CHEBI:57783"/>
        <dbReference type="ChEBI" id="CHEBI:58349"/>
        <dbReference type="ChEBI" id="CHEBI:68483"/>
        <dbReference type="ChEBI" id="CHEBI:70757"/>
        <dbReference type="EC" id="1.3.1.98"/>
    </reaction>
</comment>
<keyword evidence="6 16" id="KW-0132">Cell division</keyword>
<evidence type="ECO:0000256" key="14">
    <source>
        <dbReference type="ARBA" id="ARBA00023316"/>
    </source>
</evidence>
<dbReference type="Pfam" id="PF02873">
    <property type="entry name" value="MurB_C"/>
    <property type="match status" value="1"/>
</dbReference>
<dbReference type="InterPro" id="IPR006094">
    <property type="entry name" value="Oxid_FAD_bind_N"/>
</dbReference>
<feature type="active site" evidence="16">
    <location>
        <position position="293"/>
    </location>
</feature>